<dbReference type="InterPro" id="IPR000403">
    <property type="entry name" value="PI3/4_kinase_cat_dom"/>
</dbReference>
<feature type="domain" description="PI3K/PI4K catalytic" evidence="23">
    <location>
        <begin position="2105"/>
        <end position="2424"/>
    </location>
</feature>
<evidence type="ECO:0000256" key="1">
    <source>
        <dbReference type="ARBA" id="ARBA00004123"/>
    </source>
</evidence>
<evidence type="ECO:0000256" key="16">
    <source>
        <dbReference type="ARBA" id="ARBA00025079"/>
    </source>
</evidence>
<dbReference type="Pfam" id="PF23593">
    <property type="entry name" value="HEAT_ATR"/>
    <property type="match status" value="1"/>
</dbReference>
<keyword evidence="6" id="KW-0723">Serine/threonine-protein kinase</keyword>
<reference evidence="27" key="1">
    <citation type="journal article" date="2015" name="Genome Announc.">
        <title>Genome sequence of the AIDS-associated pathogen Penicillium marneffei (ATCC18224) and its near taxonomic relative Talaromyces stipitatus (ATCC10500).</title>
        <authorList>
            <person name="Nierman W.C."/>
            <person name="Fedorova-Abrams N.D."/>
            <person name="Andrianopoulos A."/>
        </authorList>
    </citation>
    <scope>NUCLEOTIDE SEQUENCE [LARGE SCALE GENOMIC DNA]</scope>
    <source>
        <strain evidence="27">ATCC 10500 / CBS 375.48 / QM 6759 / NRRL 1006</strain>
    </source>
</reference>
<dbReference type="GeneID" id="8099368"/>
<organism evidence="26 27">
    <name type="scientific">Talaromyces stipitatus (strain ATCC 10500 / CBS 375.48 / QM 6759 / NRRL 1006)</name>
    <name type="common">Penicillium stipitatum</name>
    <dbReference type="NCBI Taxonomy" id="441959"/>
    <lineage>
        <taxon>Eukaryota</taxon>
        <taxon>Fungi</taxon>
        <taxon>Dikarya</taxon>
        <taxon>Ascomycota</taxon>
        <taxon>Pezizomycotina</taxon>
        <taxon>Eurotiomycetes</taxon>
        <taxon>Eurotiomycetidae</taxon>
        <taxon>Eurotiales</taxon>
        <taxon>Trichocomaceae</taxon>
        <taxon>Talaromyces</taxon>
        <taxon>Talaromyces sect. Talaromyces</taxon>
    </lineage>
</organism>
<keyword evidence="15" id="KW-0469">Meiosis</keyword>
<evidence type="ECO:0000313" key="26">
    <source>
        <dbReference type="EMBL" id="EED18385.1"/>
    </source>
</evidence>
<evidence type="ECO:0000259" key="23">
    <source>
        <dbReference type="PROSITE" id="PS50290"/>
    </source>
</evidence>
<dbReference type="Pfam" id="PF00454">
    <property type="entry name" value="PI3_PI4_kinase"/>
    <property type="match status" value="1"/>
</dbReference>
<dbReference type="InterPro" id="IPR058681">
    <property type="entry name" value="HEAT_MEC1_N"/>
</dbReference>
<dbReference type="HOGENOM" id="CLU_000178_4_1_1"/>
<dbReference type="InterPro" id="IPR056802">
    <property type="entry name" value="ATR-like_M-HEAT"/>
</dbReference>
<dbReference type="InterPro" id="IPR036940">
    <property type="entry name" value="PI3/4_kinase_cat_sf"/>
</dbReference>
<dbReference type="PROSITE" id="PS00916">
    <property type="entry name" value="PI3_4_KINASE_2"/>
    <property type="match status" value="1"/>
</dbReference>
<dbReference type="Pfam" id="PF25030">
    <property type="entry name" value="M-HEAT_ATR"/>
    <property type="match status" value="1"/>
</dbReference>
<dbReference type="InterPro" id="IPR018936">
    <property type="entry name" value="PI3/4_kinase_CS"/>
</dbReference>
<dbReference type="GO" id="GO:0005524">
    <property type="term" value="F:ATP binding"/>
    <property type="evidence" value="ECO:0007669"/>
    <property type="project" value="UniProtKB-KW"/>
</dbReference>
<dbReference type="PhylomeDB" id="B8MA56"/>
<dbReference type="SMART" id="SM00146">
    <property type="entry name" value="PI3Kc"/>
    <property type="match status" value="1"/>
</dbReference>
<keyword evidence="7 26" id="KW-0808">Transferase</keyword>
<comment type="catalytic activity">
    <reaction evidence="20">
        <text>L-threonyl-[protein] + ATP = O-phospho-L-threonyl-[protein] + ADP + H(+)</text>
        <dbReference type="Rhea" id="RHEA:46608"/>
        <dbReference type="Rhea" id="RHEA-COMP:11060"/>
        <dbReference type="Rhea" id="RHEA-COMP:11605"/>
        <dbReference type="ChEBI" id="CHEBI:15378"/>
        <dbReference type="ChEBI" id="CHEBI:30013"/>
        <dbReference type="ChEBI" id="CHEBI:30616"/>
        <dbReference type="ChEBI" id="CHEBI:61977"/>
        <dbReference type="ChEBI" id="CHEBI:456216"/>
        <dbReference type="EC" id="2.7.11.1"/>
    </reaction>
</comment>
<evidence type="ECO:0000256" key="6">
    <source>
        <dbReference type="ARBA" id="ARBA00022527"/>
    </source>
</evidence>
<dbReference type="eggNOG" id="KOG0890">
    <property type="taxonomic scope" value="Eukaryota"/>
</dbReference>
<dbReference type="GO" id="GO:0004674">
    <property type="term" value="F:protein serine/threonine kinase activity"/>
    <property type="evidence" value="ECO:0007669"/>
    <property type="project" value="UniProtKB-KW"/>
</dbReference>
<evidence type="ECO:0000256" key="17">
    <source>
        <dbReference type="ARBA" id="ARBA00029679"/>
    </source>
</evidence>
<feature type="compositionally biased region" description="Polar residues" evidence="22">
    <location>
        <begin position="13"/>
        <end position="25"/>
    </location>
</feature>
<dbReference type="PROSITE" id="PS51189">
    <property type="entry name" value="FAT"/>
    <property type="match status" value="1"/>
</dbReference>
<dbReference type="GO" id="GO:0005694">
    <property type="term" value="C:chromosome"/>
    <property type="evidence" value="ECO:0007669"/>
    <property type="project" value="TreeGrafter"/>
</dbReference>
<keyword evidence="13" id="KW-0234">DNA repair</keyword>
<feature type="domain" description="FAT" evidence="24">
    <location>
        <begin position="1412"/>
        <end position="1988"/>
    </location>
</feature>
<evidence type="ECO:0000256" key="15">
    <source>
        <dbReference type="ARBA" id="ARBA00023254"/>
    </source>
</evidence>
<evidence type="ECO:0000256" key="22">
    <source>
        <dbReference type="SAM" id="MobiDB-lite"/>
    </source>
</evidence>
<gene>
    <name evidence="26" type="ORF">TSTA_121280</name>
</gene>
<dbReference type="GO" id="GO:0106310">
    <property type="term" value="F:protein serine kinase activity"/>
    <property type="evidence" value="ECO:0007669"/>
    <property type="project" value="RHEA"/>
</dbReference>
<dbReference type="FunFam" id="1.10.1070.11:FF:000031">
    <property type="entry name" value="Phosphatidyl inositol 3-kinase"/>
    <property type="match status" value="1"/>
</dbReference>
<evidence type="ECO:0000256" key="13">
    <source>
        <dbReference type="ARBA" id="ARBA00023204"/>
    </source>
</evidence>
<dbReference type="OMA" id="SMYIGWC"/>
<dbReference type="SMART" id="SM00802">
    <property type="entry name" value="UME"/>
    <property type="match status" value="1"/>
</dbReference>
<evidence type="ECO:0000256" key="10">
    <source>
        <dbReference type="ARBA" id="ARBA00022777"/>
    </source>
</evidence>
<keyword evidence="14" id="KW-0539">Nucleus</keyword>
<keyword evidence="10 26" id="KW-0418">Kinase</keyword>
<evidence type="ECO:0000256" key="12">
    <source>
        <dbReference type="ARBA" id="ARBA00022853"/>
    </source>
</evidence>
<dbReference type="InterPro" id="IPR014009">
    <property type="entry name" value="PIK_FAT"/>
</dbReference>
<evidence type="ECO:0000256" key="19">
    <source>
        <dbReference type="ARBA" id="ARBA00033001"/>
    </source>
</evidence>
<evidence type="ECO:0000256" key="21">
    <source>
        <dbReference type="ARBA" id="ARBA00048679"/>
    </source>
</evidence>
<comment type="catalytic activity">
    <reaction evidence="21">
        <text>L-seryl-[protein] + ATP = O-phospho-L-seryl-[protein] + ADP + H(+)</text>
        <dbReference type="Rhea" id="RHEA:17989"/>
        <dbReference type="Rhea" id="RHEA-COMP:9863"/>
        <dbReference type="Rhea" id="RHEA-COMP:11604"/>
        <dbReference type="ChEBI" id="CHEBI:15378"/>
        <dbReference type="ChEBI" id="CHEBI:29999"/>
        <dbReference type="ChEBI" id="CHEBI:30616"/>
        <dbReference type="ChEBI" id="CHEBI:83421"/>
        <dbReference type="ChEBI" id="CHEBI:456216"/>
        <dbReference type="EC" id="2.7.11.1"/>
    </reaction>
</comment>
<comment type="subcellular location">
    <subcellularLocation>
        <location evidence="1">Nucleus</location>
    </subcellularLocation>
</comment>
<dbReference type="InterPro" id="IPR016024">
    <property type="entry name" value="ARM-type_fold"/>
</dbReference>
<dbReference type="CDD" id="cd00892">
    <property type="entry name" value="PIKKc_ATR"/>
    <property type="match status" value="1"/>
</dbReference>
<comment type="similarity">
    <text evidence="2">Belongs to the PI3/PI4-kinase family. ATM subfamily.</text>
</comment>
<dbReference type="InterPro" id="IPR003151">
    <property type="entry name" value="PIK-rel_kinase_FAT"/>
</dbReference>
<dbReference type="PROSITE" id="PS50290">
    <property type="entry name" value="PI3_4_KINASE_3"/>
    <property type="match status" value="1"/>
</dbReference>
<dbReference type="Gene3D" id="3.30.1010.10">
    <property type="entry name" value="Phosphatidylinositol 3-kinase Catalytic Subunit, Chain A, domain 4"/>
    <property type="match status" value="1"/>
</dbReference>
<feature type="domain" description="FATC" evidence="25">
    <location>
        <begin position="2408"/>
        <end position="2440"/>
    </location>
</feature>
<protein>
    <recommendedName>
        <fullName evidence="5">Serine/threonine-protein kinase MEC1</fullName>
        <ecNumber evidence="4">2.7.11.1</ecNumber>
    </recommendedName>
    <alternativeName>
        <fullName evidence="19">ATR homolog</fullName>
    </alternativeName>
    <alternativeName>
        <fullName evidence="18">DNA-damage checkpoint kinase MEC1</fullName>
    </alternativeName>
    <alternativeName>
        <fullName evidence="17">Mitosis entry checkpoint protein 1</fullName>
    </alternativeName>
</protein>
<dbReference type="Gene3D" id="1.10.1070.11">
    <property type="entry name" value="Phosphatidylinositol 3-/4-kinase, catalytic domain"/>
    <property type="match status" value="1"/>
</dbReference>
<comment type="subunit">
    <text evidence="3">Associates with DNA double-strand breaks.</text>
</comment>
<dbReference type="Pfam" id="PF25385">
    <property type="entry name" value="HEAT_MEC1_N"/>
    <property type="match status" value="1"/>
</dbReference>
<evidence type="ECO:0000256" key="8">
    <source>
        <dbReference type="ARBA" id="ARBA00022741"/>
    </source>
</evidence>
<evidence type="ECO:0000256" key="18">
    <source>
        <dbReference type="ARBA" id="ARBA00030459"/>
    </source>
</evidence>
<keyword evidence="27" id="KW-1185">Reference proteome</keyword>
<evidence type="ECO:0000256" key="4">
    <source>
        <dbReference type="ARBA" id="ARBA00012513"/>
    </source>
</evidence>
<dbReference type="InterPro" id="IPR003152">
    <property type="entry name" value="FATC_dom"/>
</dbReference>
<evidence type="ECO:0000256" key="20">
    <source>
        <dbReference type="ARBA" id="ARBA00047899"/>
    </source>
</evidence>
<sequence length="2440" mass="274806">MAGDEESKPRGLQSANGNSSAADPTTSSILMNNIFPGHLSSEAFDTISQLRKELIEKGPGSFSRTADDVKNTQALINVALKVASEVTTIDSQLPGDETERRLLDCLDIVQLLIENSLRGLDGGDFDTEIPGQDAPLPFHLRLIIELIDLAVKVRLNGVGAKIKSILVMITRSQHDMFRAPLFPRHSVSTILGVIATDIIRSLEMVDVSKNTTLNITLPGPGSPLEKHLTAKLSLSGRPFQAPIRLGDITRATYILLQILEALLQPAELKSGSFSTSGMVQDFTASLNLASRIGKYLMSLMRRRGMNGRRNIIDPVVQYLYFCDLSLTRSLEYNNIGSLDAQASKTLIEFLVIVISDSGLSHEPQVEQALCDCLEGLKESQKASLLTSMTVQSVLVPRLVDIQARDEQSVDRSSPFQEFINAQKALYPHEIDLAQRAPKRIRLSEPQSESGEKDISQQILEKASKLIDSNGITRFDELALAARQKYKDLSEQQKCEFFTIISTYPCIAASHRFNGSLSMSTDSSSTFHCRICDSERTVSDAVVAWQGNEADEFRSFLLEFLPKPSRSSPLRVSYLLTVRRFLYHEPEVKSLSVKSSSVGELCLHSLKAASRELRITTGHILPCFLRKAVDVQIRRQNFVIILECLKSVSERVDIPSQETCILTLCRLAEVSEDEELNIILLRLLEYLGHANPYICAVAYTELLKLSQESSTTVAGLLRPFWRSLSVTVVKNLRNRPHMAEQLCDLLGMSVDSFLQLTEVHTLPYLVYTRRREIIMRIAAAYPSKSAFELCMERNNFAAIIAYLLSQPEENHEAMIYSLLVDIDPKFKETSVTMLLKTEPIPITRELLKNMGDAGEGNDGKFDGALRLLAKLISSKQSSGTSNSKSHRQVGLFIEEHLLGLITEFSDTVNDVRIRYSNMEKKRNIIAIGEMIKLARGHVNVAIPQICSCLRSSLEVEELCDHAFAVWCILITHLEPDEVEALIDQSIAIILRYWPTIQEGSKQMALVLMDHLFQHHGYQLREIFQTLPSLLSIPEMSRYEDQINNFRGSMDLSERLIAFSVRCQSESLTVVEQALQELVPFLDDKNEILHRTLLNHQSNSGIAQLTRSLLDCCVKFQSESDTIAMSTARSLGLIGCLDPNRVEISKEKKDILVLSNFARAEETFDFTMFFLQNVLVDAFLSASNTRAQSFLAYGMQALMSASHITTEITTPSDDLEKNEKHRRWLNLPEIVRNTVTPFLTSRYSITLGAAKTECTYPLFKPDMSYGKWLRTFVMDLLQKSYSSNVKMIFSVFARIVRDQDITIPAFILPFAVLNIAADGPEEHKREIQEELVRVLSHPSPEGSTRVRENVLLCSESVFSALDYLLRWLQGKKKQHAILASNLAGKSTQAELMLDLSSAQIKSVEQILSSIRPEVISKRAVECKSFSRALFHWEQYIRQSKSYSERRDDTDLEPLYQRLQEIYTQIDEPDGIEGISTYLHVLDVDQQVLEHRKAGRWDAAQSWYELQLDEDPSNIDTQLNLLTCLKESGQQDALLSRFETFSESKEYPSKLFPFALEASISTGKWSKLENFLKLCPRDNTTDFTVGIASALNALRNGDKSAFNEIIQKLRLNTTRSMTANSTISLQTCHDTLLQLHALSDVEAIVNADSQIGMTKAELLDTLDYRLDLLGVYISEKQYLLGLRRAAMELATGFSKTDIAAVWLKSARLFRKNGHIGPAYNAVMHAAQLKAKSATIEHSRLLWTDGHHRKAIQTLKGAIAANAFVSEESEISVRASVSMTGEKLGTQNILAAKAHLLLAKWTDRAGQTHSEVIVQRYREAIRLFSKWEKAHFYLGKHYNKIIESERAKPPGKQSQIYLSGEASKLAIDNFLRSLASGNKFVFQSLPKILTLWLDHATNVDQAFDPKRGDNVEFQKLITAQREKSLDEMHSQLNKYFLRRIPPEVLFTILSQIVARICHTNSTVHELLTNTVVKIVGNFPRQGLWTVLALVKSSSKDRASRGMACLKKITEENKKSNKSGFTPSEIGSMIKGGQKFGEELLSLCNARVEEKGTAKISLSRNLGFNHKVAPCRLVVPFQSMLTPILPPSHEGTFIKQFNPFPGDVVSVEKVLDDALVLNSLQKPRKISILGTDGKIYSLLCKPKDDLRKDQRLMEFNNMINGFLKKDVDSIKRRMYIKTYAVTPLNEECGLIEWVDNLRTLRDIVMKLLRERGITPNFNEIRHYLNEACSHHDKLPVFTTMILSKLPPVLHEWFVEMFPDPGAWLEARLRFTRTSAVMSMVGHVLGLGDRHGENILFEESTGGILHVDFNCLFDKGLTFEKPEVVPFRLTHNMVDAFGAYGYNGPFRRTCEITLGLLRQNEDALMNIMETFLYDPTTDFIGKKRRTHKDVPDTPEGVMESIRNKLRGLLPRQSVPLSVDGHVDELILQATDKRNLAAMYIGWCPFF</sequence>
<dbReference type="PANTHER" id="PTHR11139:SF125">
    <property type="entry name" value="SERINE_THREONINE-PROTEIN KINASE MEC1"/>
    <property type="match status" value="1"/>
</dbReference>
<evidence type="ECO:0000256" key="9">
    <source>
        <dbReference type="ARBA" id="ARBA00022763"/>
    </source>
</evidence>
<dbReference type="Pfam" id="PF08064">
    <property type="entry name" value="UME"/>
    <property type="match status" value="1"/>
</dbReference>
<evidence type="ECO:0000256" key="7">
    <source>
        <dbReference type="ARBA" id="ARBA00022679"/>
    </source>
</evidence>
<dbReference type="OrthoDB" id="381190at2759"/>
<dbReference type="Proteomes" id="UP000001745">
    <property type="component" value="Unassembled WGS sequence"/>
</dbReference>
<dbReference type="GO" id="GO:0006281">
    <property type="term" value="P:DNA repair"/>
    <property type="evidence" value="ECO:0007669"/>
    <property type="project" value="UniProtKB-KW"/>
</dbReference>
<dbReference type="InterPro" id="IPR057564">
    <property type="entry name" value="HEAT_ATR"/>
</dbReference>
<evidence type="ECO:0000256" key="2">
    <source>
        <dbReference type="ARBA" id="ARBA00010769"/>
    </source>
</evidence>
<comment type="function">
    <text evidence="16">Serine/threonine protein kinase which activates checkpoint signaling upon genotoxic stresses such as ionizing radiation (IR), ultraviolet light (UV), or DNA replication stalling, thereby acting as a DNA damage sensor. Recognizes the substrate consensus sequence [ST]-Q. Phosphorylates histone H2A to form H2AS128ph (gamma-H2A) at sites of DNA damage, involved in the regulation of DNA damage response mechanism. Required for the control of telomere length and genome stability.</text>
</comment>
<feature type="region of interest" description="Disordered" evidence="22">
    <location>
        <begin position="1"/>
        <end position="25"/>
    </location>
</feature>
<dbReference type="SUPFAM" id="SSF56112">
    <property type="entry name" value="Protein kinase-like (PK-like)"/>
    <property type="match status" value="1"/>
</dbReference>
<evidence type="ECO:0000256" key="14">
    <source>
        <dbReference type="ARBA" id="ARBA00023242"/>
    </source>
</evidence>
<name>B8MA56_TALSN</name>
<dbReference type="VEuPathDB" id="FungiDB:TSTA_121280"/>
<keyword evidence="8" id="KW-0547">Nucleotide-binding</keyword>
<accession>B8MA56</accession>
<dbReference type="GO" id="GO:0000723">
    <property type="term" value="P:telomere maintenance"/>
    <property type="evidence" value="ECO:0007669"/>
    <property type="project" value="TreeGrafter"/>
</dbReference>
<dbReference type="InParanoid" id="B8MA56"/>
<dbReference type="PANTHER" id="PTHR11139">
    <property type="entry name" value="ATAXIA TELANGIECTASIA MUTATED ATM -RELATED"/>
    <property type="match status" value="1"/>
</dbReference>
<dbReference type="EC" id="2.7.11.1" evidence="4"/>
<dbReference type="RefSeq" id="XP_002482377.1">
    <property type="nucleotide sequence ID" value="XM_002482332.1"/>
</dbReference>
<dbReference type="GO" id="GO:0000077">
    <property type="term" value="P:DNA damage checkpoint signaling"/>
    <property type="evidence" value="ECO:0007669"/>
    <property type="project" value="TreeGrafter"/>
</dbReference>
<proteinExistence type="inferred from homology"/>
<dbReference type="EMBL" id="EQ962655">
    <property type="protein sequence ID" value="EED18385.1"/>
    <property type="molecule type" value="Genomic_DNA"/>
</dbReference>
<evidence type="ECO:0000259" key="25">
    <source>
        <dbReference type="PROSITE" id="PS51190"/>
    </source>
</evidence>
<dbReference type="InterPro" id="IPR011009">
    <property type="entry name" value="Kinase-like_dom_sf"/>
</dbReference>
<keyword evidence="11" id="KW-0067">ATP-binding</keyword>
<evidence type="ECO:0000259" key="24">
    <source>
        <dbReference type="PROSITE" id="PS51189"/>
    </source>
</evidence>
<evidence type="ECO:0000256" key="3">
    <source>
        <dbReference type="ARBA" id="ARBA00011370"/>
    </source>
</evidence>
<dbReference type="SMART" id="SM01343">
    <property type="entry name" value="FATC"/>
    <property type="match status" value="1"/>
</dbReference>
<keyword evidence="12" id="KW-0156">Chromatin regulator</keyword>
<evidence type="ECO:0000256" key="5">
    <source>
        <dbReference type="ARBA" id="ARBA00021345"/>
    </source>
</evidence>
<dbReference type="Pfam" id="PF02260">
    <property type="entry name" value="FATC"/>
    <property type="match status" value="1"/>
</dbReference>
<dbReference type="STRING" id="441959.B8MA56"/>
<dbReference type="GO" id="GO:0005634">
    <property type="term" value="C:nucleus"/>
    <property type="evidence" value="ECO:0007669"/>
    <property type="project" value="UniProtKB-SubCell"/>
</dbReference>
<dbReference type="InterPro" id="IPR012993">
    <property type="entry name" value="UME"/>
</dbReference>
<evidence type="ECO:0000313" key="27">
    <source>
        <dbReference type="Proteomes" id="UP000001745"/>
    </source>
</evidence>
<keyword evidence="9" id="KW-0227">DNA damage</keyword>
<dbReference type="Pfam" id="PF02259">
    <property type="entry name" value="FAT"/>
    <property type="match status" value="1"/>
</dbReference>
<dbReference type="SUPFAM" id="SSF48371">
    <property type="entry name" value="ARM repeat"/>
    <property type="match status" value="1"/>
</dbReference>
<dbReference type="InterPro" id="IPR050517">
    <property type="entry name" value="DDR_Repair_Kinase"/>
</dbReference>
<dbReference type="PROSITE" id="PS51190">
    <property type="entry name" value="FATC"/>
    <property type="match status" value="1"/>
</dbReference>
<evidence type="ECO:0000256" key="11">
    <source>
        <dbReference type="ARBA" id="ARBA00022840"/>
    </source>
</evidence>
<dbReference type="FunCoup" id="B8MA56">
    <property type="interactions" value="1170"/>
</dbReference>